<proteinExistence type="predicted"/>
<dbReference type="Proteomes" id="UP001596200">
    <property type="component" value="Unassembled WGS sequence"/>
</dbReference>
<feature type="compositionally biased region" description="Low complexity" evidence="1">
    <location>
        <begin position="138"/>
        <end position="151"/>
    </location>
</feature>
<evidence type="ECO:0000313" key="2">
    <source>
        <dbReference type="EMBL" id="MFC5917941.1"/>
    </source>
</evidence>
<dbReference type="RefSeq" id="WP_344511701.1">
    <property type="nucleotide sequence ID" value="NZ_BAAATU010000022.1"/>
</dbReference>
<protein>
    <submittedName>
        <fullName evidence="2">Uncharacterized protein</fullName>
    </submittedName>
</protein>
<comment type="caution">
    <text evidence="2">The sequence shown here is derived from an EMBL/GenBank/DDBJ whole genome shotgun (WGS) entry which is preliminary data.</text>
</comment>
<dbReference type="EMBL" id="JBHSPU010000030">
    <property type="protein sequence ID" value="MFC5917941.1"/>
    <property type="molecule type" value="Genomic_DNA"/>
</dbReference>
<evidence type="ECO:0000256" key="1">
    <source>
        <dbReference type="SAM" id="MobiDB-lite"/>
    </source>
</evidence>
<feature type="region of interest" description="Disordered" evidence="1">
    <location>
        <begin position="119"/>
        <end position="151"/>
    </location>
</feature>
<feature type="region of interest" description="Disordered" evidence="1">
    <location>
        <begin position="16"/>
        <end position="84"/>
    </location>
</feature>
<reference evidence="3" key="1">
    <citation type="journal article" date="2019" name="Int. J. Syst. Evol. Microbiol.">
        <title>The Global Catalogue of Microorganisms (GCM) 10K type strain sequencing project: providing services to taxonomists for standard genome sequencing and annotation.</title>
        <authorList>
            <consortium name="The Broad Institute Genomics Platform"/>
            <consortium name="The Broad Institute Genome Sequencing Center for Infectious Disease"/>
            <person name="Wu L."/>
            <person name="Ma J."/>
        </authorList>
    </citation>
    <scope>NUCLEOTIDE SEQUENCE [LARGE SCALE GENOMIC DNA]</scope>
    <source>
        <strain evidence="3">JCM 4147</strain>
    </source>
</reference>
<accession>A0ABW1GSY6</accession>
<name>A0ABW1GSY6_9ACTN</name>
<feature type="compositionally biased region" description="Basic residues" evidence="1">
    <location>
        <begin position="66"/>
        <end position="76"/>
    </location>
</feature>
<sequence length="151" mass="15754">MSEAFAAEGTVSGPVFALVDTRLTDPPDNASVMRHTSDAAPSGPRAPSGPQSSRLPFSGTENASGRRNRTVKKSRGRTVQVTVPALDQEQGASVRVPVTVAAGVSGSAALTATYRAKRRAGVRRHDGDRGSVTGPGLREAPCVPRPARVRR</sequence>
<keyword evidence="3" id="KW-1185">Reference proteome</keyword>
<gene>
    <name evidence="2" type="ORF">ACFP1B_31610</name>
</gene>
<evidence type="ECO:0000313" key="3">
    <source>
        <dbReference type="Proteomes" id="UP001596200"/>
    </source>
</evidence>
<feature type="compositionally biased region" description="Low complexity" evidence="1">
    <location>
        <begin position="39"/>
        <end position="54"/>
    </location>
</feature>
<organism evidence="2 3">
    <name type="scientific">Streptomyces pulveraceus</name>
    <dbReference type="NCBI Taxonomy" id="68258"/>
    <lineage>
        <taxon>Bacteria</taxon>
        <taxon>Bacillati</taxon>
        <taxon>Actinomycetota</taxon>
        <taxon>Actinomycetes</taxon>
        <taxon>Kitasatosporales</taxon>
        <taxon>Streptomycetaceae</taxon>
        <taxon>Streptomyces</taxon>
    </lineage>
</organism>